<accession>A0A1U9NJ90</accession>
<dbReference type="AlphaFoldDB" id="A0A1U9NJ90"/>
<dbReference type="STRING" id="1936003.STSP2_01156"/>
<keyword evidence="2" id="KW-0418">Kinase</keyword>
<evidence type="ECO:0000313" key="2">
    <source>
        <dbReference type="EMBL" id="AQT68002.1"/>
    </source>
</evidence>
<keyword evidence="3" id="KW-1185">Reference proteome</keyword>
<evidence type="ECO:0000313" key="3">
    <source>
        <dbReference type="Proteomes" id="UP000189674"/>
    </source>
</evidence>
<name>A0A1U9NJ90_9BACT</name>
<dbReference type="RefSeq" id="WP_146660647.1">
    <property type="nucleotide sequence ID" value="NZ_CP019791.1"/>
</dbReference>
<dbReference type="GO" id="GO:0005524">
    <property type="term" value="F:ATP binding"/>
    <property type="evidence" value="ECO:0007669"/>
    <property type="project" value="InterPro"/>
</dbReference>
<keyword evidence="2" id="KW-0808">Transferase</keyword>
<dbReference type="PROSITE" id="PS50011">
    <property type="entry name" value="PROTEIN_KINASE_DOM"/>
    <property type="match status" value="1"/>
</dbReference>
<reference evidence="3" key="1">
    <citation type="submission" date="2017-02" db="EMBL/GenBank/DDBJ databases">
        <title>Comparative genomics and description of representatives of a novel lineage of planctomycetes thriving in anoxic sediments.</title>
        <authorList>
            <person name="Spring S."/>
            <person name="Bunk B."/>
            <person name="Sproer C."/>
        </authorList>
    </citation>
    <scope>NUCLEOTIDE SEQUENCE [LARGE SCALE GENOMIC DNA]</scope>
    <source>
        <strain evidence="3">ST-NAGAB-D1</strain>
    </source>
</reference>
<proteinExistence type="predicted"/>
<dbReference type="KEGG" id="alus:STSP2_01156"/>
<evidence type="ECO:0000259" key="1">
    <source>
        <dbReference type="PROSITE" id="PS50011"/>
    </source>
</evidence>
<feature type="domain" description="Protein kinase" evidence="1">
    <location>
        <begin position="49"/>
        <end position="305"/>
    </location>
</feature>
<dbReference type="SUPFAM" id="SSF56112">
    <property type="entry name" value="Protein kinase-like (PK-like)"/>
    <property type="match status" value="1"/>
</dbReference>
<sequence>MMMEPGKSGIGSIESHAGKIAVGGGWRGFVATRYRDGESLSMEEWRRVLEDVDGLVDGGAKVLKKGSLVDVVCGELEIGGIKRKVVIKRMLPENGLRGFCRSLLRGKAVRNFRTAMRLVRYGIPTAYPLAGIERRVAGSSRENIFIAEYIPESTNLYNYFHDECGRVSQDAGLKANIGKQVGQILAQMHKGGLWHRDAKGGNFLVEGKGRSRPRVLLVDMDGIKRYGPRRGECRWRPFVKLGATLMASPAIYVSDYLRSFRIYCNLTGVGRDEMQRRFRRISREATGVRLLTAAKAAMKQAREDK</sequence>
<dbReference type="Pfam" id="PF06293">
    <property type="entry name" value="Kdo"/>
    <property type="match status" value="1"/>
</dbReference>
<dbReference type="InterPro" id="IPR011009">
    <property type="entry name" value="Kinase-like_dom_sf"/>
</dbReference>
<dbReference type="Gene3D" id="1.10.510.10">
    <property type="entry name" value="Transferase(Phosphotransferase) domain 1"/>
    <property type="match status" value="1"/>
</dbReference>
<dbReference type="OrthoDB" id="207624at2"/>
<organism evidence="2 3">
    <name type="scientific">Anaerohalosphaera lusitana</name>
    <dbReference type="NCBI Taxonomy" id="1936003"/>
    <lineage>
        <taxon>Bacteria</taxon>
        <taxon>Pseudomonadati</taxon>
        <taxon>Planctomycetota</taxon>
        <taxon>Phycisphaerae</taxon>
        <taxon>Sedimentisphaerales</taxon>
        <taxon>Anaerohalosphaeraceae</taxon>
        <taxon>Anaerohalosphaera</taxon>
    </lineage>
</organism>
<gene>
    <name evidence="2" type="ORF">STSP2_01156</name>
</gene>
<dbReference type="InterPro" id="IPR000719">
    <property type="entry name" value="Prot_kinase_dom"/>
</dbReference>
<dbReference type="GO" id="GO:0004672">
    <property type="term" value="F:protein kinase activity"/>
    <property type="evidence" value="ECO:0007669"/>
    <property type="project" value="InterPro"/>
</dbReference>
<dbReference type="Proteomes" id="UP000189674">
    <property type="component" value="Chromosome"/>
</dbReference>
<protein>
    <submittedName>
        <fullName evidence="2">3-deoxy-D-manno-octulosonic-acid kinase</fullName>
    </submittedName>
</protein>
<dbReference type="EMBL" id="CP019791">
    <property type="protein sequence ID" value="AQT68002.1"/>
    <property type="molecule type" value="Genomic_DNA"/>
</dbReference>